<keyword evidence="1" id="KW-0812">Transmembrane</keyword>
<evidence type="ECO:0000256" key="1">
    <source>
        <dbReference type="SAM" id="Phobius"/>
    </source>
</evidence>
<name>A0A0D8ZVB5_9CYAN</name>
<proteinExistence type="predicted"/>
<keyword evidence="3" id="KW-1185">Reference proteome</keyword>
<dbReference type="EMBL" id="JYON01000014">
    <property type="protein sequence ID" value="KJH71171.1"/>
    <property type="molecule type" value="Genomic_DNA"/>
</dbReference>
<dbReference type="AlphaFoldDB" id="A0A0D8ZVB5"/>
<feature type="transmembrane region" description="Helical" evidence="1">
    <location>
        <begin position="12"/>
        <end position="30"/>
    </location>
</feature>
<accession>A0A0D8ZVB5</accession>
<protein>
    <recommendedName>
        <fullName evidence="4">TIGR02588 family protein</fullName>
    </recommendedName>
</protein>
<keyword evidence="1" id="KW-0472">Membrane</keyword>
<dbReference type="OrthoDB" id="424854at2"/>
<gene>
    <name evidence="2" type="ORF">UH38_14280</name>
</gene>
<comment type="caution">
    <text evidence="2">The sequence shown here is derived from an EMBL/GenBank/DDBJ whole genome shotgun (WGS) entry which is preliminary data.</text>
</comment>
<evidence type="ECO:0000313" key="2">
    <source>
        <dbReference type="EMBL" id="KJH71171.1"/>
    </source>
</evidence>
<dbReference type="RefSeq" id="WP_045055337.1">
    <property type="nucleotide sequence ID" value="NZ_CAWMDP010000057.1"/>
</dbReference>
<organism evidence="2 3">
    <name type="scientific">Aliterella atlantica CENA595</name>
    <dbReference type="NCBI Taxonomy" id="1618023"/>
    <lineage>
        <taxon>Bacteria</taxon>
        <taxon>Bacillati</taxon>
        <taxon>Cyanobacteriota</taxon>
        <taxon>Cyanophyceae</taxon>
        <taxon>Chroococcidiopsidales</taxon>
        <taxon>Aliterellaceae</taxon>
        <taxon>Aliterella</taxon>
    </lineage>
</organism>
<sequence>MKKLQKNWLEWVVFAISLVLVITTLGYLVHDGATYSQAPPNIEIKLGTTQAQAEDRFIVPVNAINRGDTTAEGVQIEVTLNSGGKEQENAQFQIAFLPRHSTREGWVTFTTDPRTVDEIEARVLGLEKP</sequence>
<reference evidence="2 3" key="1">
    <citation type="submission" date="2015-02" db="EMBL/GenBank/DDBJ databases">
        <title>Draft genome of a novel marine cyanobacterium (Chroococcales) isolated from South Atlantic Ocean.</title>
        <authorList>
            <person name="Rigonato J."/>
            <person name="Alvarenga D.O."/>
            <person name="Branco L.H."/>
            <person name="Varani A.M."/>
            <person name="Brandini F.P."/>
            <person name="Fiore M.F."/>
        </authorList>
    </citation>
    <scope>NUCLEOTIDE SEQUENCE [LARGE SCALE GENOMIC DNA]</scope>
    <source>
        <strain evidence="2 3">CENA595</strain>
    </source>
</reference>
<evidence type="ECO:0008006" key="4">
    <source>
        <dbReference type="Google" id="ProtNLM"/>
    </source>
</evidence>
<dbReference type="Proteomes" id="UP000032452">
    <property type="component" value="Unassembled WGS sequence"/>
</dbReference>
<evidence type="ECO:0000313" key="3">
    <source>
        <dbReference type="Proteomes" id="UP000032452"/>
    </source>
</evidence>
<dbReference type="STRING" id="1618023.UH38_14280"/>
<keyword evidence="1" id="KW-1133">Transmembrane helix</keyword>